<sequence length="330" mass="35995">MHERPAPGRSPAGPQPCGAPADACFGRGAAVSKFQGLDLGLVVRGHGRHYIVEGAEGQRLVCHPRGKKSDAVVGDQVRFAESGDEGVIEAVEPRRNLLFRQDEWKTKSFAANLDQLLVLVAVEPVFSESQLARALIAAESAGIRAAIALNKTDLPGTDAARERLAPYRAMGLTMFDVALKADREGSRATLEPWLAGQRTFVLGPSGTGKSTAINLLVKDAQAQVGEISQALNSGRHTTTTTQWYWTDDTRTTALIDSPGFQEFGLRQIDAAQLWRFMPDLREHADCRFHNCSHIHEPGCGVRAAVEAGLISASRYRIYGEILEELLRKTW</sequence>
<dbReference type="InterPro" id="IPR010914">
    <property type="entry name" value="RsgA_GTPase_dom"/>
</dbReference>
<evidence type="ECO:0000256" key="2">
    <source>
        <dbReference type="ARBA" id="ARBA00022517"/>
    </source>
</evidence>
<dbReference type="NCBIfam" id="TIGR00157">
    <property type="entry name" value="ribosome small subunit-dependent GTPase A"/>
    <property type="match status" value="1"/>
</dbReference>
<keyword evidence="7 10" id="KW-0862">Zinc</keyword>
<dbReference type="PANTHER" id="PTHR32120">
    <property type="entry name" value="SMALL RIBOSOMAL SUBUNIT BIOGENESIS GTPASE RSGA"/>
    <property type="match status" value="1"/>
</dbReference>
<reference evidence="13 14" key="1">
    <citation type="submission" date="2024-09" db="EMBL/GenBank/DDBJ databases">
        <title>Novel species of the genus Pelomonas and Roseateles isolated from streams.</title>
        <authorList>
            <person name="Lu H."/>
        </authorList>
    </citation>
    <scope>NUCLEOTIDE SEQUENCE [LARGE SCALE GENOMIC DNA]</scope>
    <source>
        <strain evidence="13 14">BYS96W</strain>
    </source>
</reference>
<keyword evidence="6 10" id="KW-0378">Hydrolase</keyword>
<gene>
    <name evidence="10 13" type="primary">rsgA</name>
    <name evidence="13" type="ORF">ACG00X_04555</name>
</gene>
<evidence type="ECO:0000256" key="5">
    <source>
        <dbReference type="ARBA" id="ARBA00022741"/>
    </source>
</evidence>
<dbReference type="EC" id="3.6.1.-" evidence="10"/>
<evidence type="ECO:0000256" key="7">
    <source>
        <dbReference type="ARBA" id="ARBA00022833"/>
    </source>
</evidence>
<dbReference type="SUPFAM" id="SSF50249">
    <property type="entry name" value="Nucleic acid-binding proteins"/>
    <property type="match status" value="1"/>
</dbReference>
<dbReference type="InterPro" id="IPR027417">
    <property type="entry name" value="P-loop_NTPase"/>
</dbReference>
<dbReference type="InterPro" id="IPR030378">
    <property type="entry name" value="G_CP_dom"/>
</dbReference>
<dbReference type="CDD" id="cd04466">
    <property type="entry name" value="S1_YloQ_GTPase"/>
    <property type="match status" value="1"/>
</dbReference>
<dbReference type="PANTHER" id="PTHR32120:SF11">
    <property type="entry name" value="SMALL RIBOSOMAL SUBUNIT BIOGENESIS GTPASE RSGA 1, MITOCHONDRIAL-RELATED"/>
    <property type="match status" value="1"/>
</dbReference>
<dbReference type="Pfam" id="PF03193">
    <property type="entry name" value="RsgA_GTPase"/>
    <property type="match status" value="1"/>
</dbReference>
<dbReference type="SUPFAM" id="SSF52540">
    <property type="entry name" value="P-loop containing nucleoside triphosphate hydrolases"/>
    <property type="match status" value="1"/>
</dbReference>
<comment type="function">
    <text evidence="10">One of several proteins that assist in the late maturation steps of the functional core of the 30S ribosomal subunit. Helps release RbfA from mature subunits. May play a role in the assembly of ribosomal proteins into the subunit. Circularly permuted GTPase that catalyzes slow GTP hydrolysis, GTPase activity is stimulated by the 30S ribosomal subunit.</text>
</comment>
<feature type="domain" description="EngC GTPase" evidence="11">
    <location>
        <begin position="111"/>
        <end position="261"/>
    </location>
</feature>
<proteinExistence type="inferred from homology"/>
<keyword evidence="14" id="KW-1185">Reference proteome</keyword>
<keyword evidence="8 10" id="KW-0694">RNA-binding</keyword>
<organism evidence="13 14">
    <name type="scientific">Pelomonas nitida</name>
    <dbReference type="NCBI Taxonomy" id="3299027"/>
    <lineage>
        <taxon>Bacteria</taxon>
        <taxon>Pseudomonadati</taxon>
        <taxon>Pseudomonadota</taxon>
        <taxon>Betaproteobacteria</taxon>
        <taxon>Burkholderiales</taxon>
        <taxon>Sphaerotilaceae</taxon>
        <taxon>Roseateles</taxon>
    </lineage>
</organism>
<feature type="binding site" evidence="10">
    <location>
        <position position="293"/>
    </location>
    <ligand>
        <name>Zn(2+)</name>
        <dbReference type="ChEBI" id="CHEBI:29105"/>
    </ligand>
</feature>
<evidence type="ECO:0000259" key="11">
    <source>
        <dbReference type="PROSITE" id="PS50936"/>
    </source>
</evidence>
<feature type="binding site" evidence="10">
    <location>
        <begin position="150"/>
        <end position="153"/>
    </location>
    <ligand>
        <name>GTP</name>
        <dbReference type="ChEBI" id="CHEBI:37565"/>
    </ligand>
</feature>
<keyword evidence="5 10" id="KW-0547">Nucleotide-binding</keyword>
<keyword evidence="9 10" id="KW-0342">GTP-binding</keyword>
<comment type="similarity">
    <text evidence="10">Belongs to the TRAFAC class YlqF/YawG GTPase family. RsgA subfamily.</text>
</comment>
<dbReference type="CDD" id="cd01854">
    <property type="entry name" value="YjeQ_EngC"/>
    <property type="match status" value="1"/>
</dbReference>
<comment type="subcellular location">
    <subcellularLocation>
        <location evidence="10">Cytoplasm</location>
    </subcellularLocation>
</comment>
<feature type="domain" description="CP-type G" evidence="12">
    <location>
        <begin position="100"/>
        <end position="263"/>
    </location>
</feature>
<evidence type="ECO:0000313" key="14">
    <source>
        <dbReference type="Proteomes" id="UP001606305"/>
    </source>
</evidence>
<keyword evidence="4 10" id="KW-0699">rRNA-binding</keyword>
<dbReference type="RefSeq" id="WP_394487121.1">
    <property type="nucleotide sequence ID" value="NZ_JBIGIA010000003.1"/>
</dbReference>
<keyword evidence="3 10" id="KW-0479">Metal-binding</keyword>
<evidence type="ECO:0000256" key="6">
    <source>
        <dbReference type="ARBA" id="ARBA00022801"/>
    </source>
</evidence>
<evidence type="ECO:0000256" key="4">
    <source>
        <dbReference type="ARBA" id="ARBA00022730"/>
    </source>
</evidence>
<dbReference type="Gene3D" id="1.10.40.50">
    <property type="entry name" value="Probable gtpase engc, domain 3"/>
    <property type="match status" value="1"/>
</dbReference>
<dbReference type="EMBL" id="JBIGIA010000003">
    <property type="protein sequence ID" value="MFG6456097.1"/>
    <property type="molecule type" value="Genomic_DNA"/>
</dbReference>
<dbReference type="HAMAP" id="MF_01820">
    <property type="entry name" value="GTPase_RsgA"/>
    <property type="match status" value="1"/>
</dbReference>
<evidence type="ECO:0000313" key="13">
    <source>
        <dbReference type="EMBL" id="MFG6456097.1"/>
    </source>
</evidence>
<comment type="cofactor">
    <cofactor evidence="10">
        <name>Zn(2+)</name>
        <dbReference type="ChEBI" id="CHEBI:29105"/>
    </cofactor>
    <text evidence="10">Binds 1 zinc ion per subunit.</text>
</comment>
<keyword evidence="2 10" id="KW-0690">Ribosome biogenesis</keyword>
<dbReference type="Proteomes" id="UP001606305">
    <property type="component" value="Unassembled WGS sequence"/>
</dbReference>
<evidence type="ECO:0000259" key="12">
    <source>
        <dbReference type="PROSITE" id="PS51721"/>
    </source>
</evidence>
<dbReference type="InterPro" id="IPR012340">
    <property type="entry name" value="NA-bd_OB-fold"/>
</dbReference>
<feature type="binding site" evidence="10">
    <location>
        <begin position="203"/>
        <end position="211"/>
    </location>
    <ligand>
        <name>GTP</name>
        <dbReference type="ChEBI" id="CHEBI:37565"/>
    </ligand>
</feature>
<dbReference type="InterPro" id="IPR004881">
    <property type="entry name" value="Ribosome_biogen_GTPase_RsgA"/>
</dbReference>
<comment type="caution">
    <text evidence="13">The sequence shown here is derived from an EMBL/GenBank/DDBJ whole genome shotgun (WGS) entry which is preliminary data.</text>
</comment>
<feature type="binding site" evidence="10">
    <location>
        <position position="286"/>
    </location>
    <ligand>
        <name>Zn(2+)</name>
        <dbReference type="ChEBI" id="CHEBI:29105"/>
    </ligand>
</feature>
<dbReference type="InterPro" id="IPR031944">
    <property type="entry name" value="RsgA_N"/>
</dbReference>
<evidence type="ECO:0000256" key="9">
    <source>
        <dbReference type="ARBA" id="ARBA00023134"/>
    </source>
</evidence>
<feature type="binding site" evidence="10">
    <location>
        <position position="291"/>
    </location>
    <ligand>
        <name>Zn(2+)</name>
        <dbReference type="ChEBI" id="CHEBI:29105"/>
    </ligand>
</feature>
<evidence type="ECO:0000256" key="8">
    <source>
        <dbReference type="ARBA" id="ARBA00022884"/>
    </source>
</evidence>
<dbReference type="Gene3D" id="2.40.50.140">
    <property type="entry name" value="Nucleic acid-binding proteins"/>
    <property type="match status" value="1"/>
</dbReference>
<feature type="binding site" evidence="10">
    <location>
        <position position="299"/>
    </location>
    <ligand>
        <name>Zn(2+)</name>
        <dbReference type="ChEBI" id="CHEBI:29105"/>
    </ligand>
</feature>
<name>A0ABW7G2G4_9BURK</name>
<comment type="subunit">
    <text evidence="10">Monomer. Associates with 30S ribosomal subunit, binds 16S rRNA.</text>
</comment>
<dbReference type="PROSITE" id="PS51721">
    <property type="entry name" value="G_CP"/>
    <property type="match status" value="1"/>
</dbReference>
<dbReference type="PROSITE" id="PS50936">
    <property type="entry name" value="ENGC_GTPASE"/>
    <property type="match status" value="1"/>
</dbReference>
<dbReference type="Gene3D" id="3.40.50.300">
    <property type="entry name" value="P-loop containing nucleotide triphosphate hydrolases"/>
    <property type="match status" value="1"/>
</dbReference>
<protein>
    <recommendedName>
        <fullName evidence="10">Small ribosomal subunit biogenesis GTPase RsgA</fullName>
        <ecNumber evidence="10">3.6.1.-</ecNumber>
    </recommendedName>
</protein>
<evidence type="ECO:0000256" key="3">
    <source>
        <dbReference type="ARBA" id="ARBA00022723"/>
    </source>
</evidence>
<evidence type="ECO:0000256" key="10">
    <source>
        <dbReference type="HAMAP-Rule" id="MF_01820"/>
    </source>
</evidence>
<evidence type="ECO:0000256" key="1">
    <source>
        <dbReference type="ARBA" id="ARBA00022490"/>
    </source>
</evidence>
<accession>A0ABW7G2G4</accession>
<keyword evidence="1 10" id="KW-0963">Cytoplasm</keyword>